<accession>H6N0Y1</accession>
<protein>
    <submittedName>
        <fullName evidence="2">Uncharacterized protein</fullName>
    </submittedName>
</protein>
<dbReference type="eggNOG" id="ENOG502ZA2K">
    <property type="taxonomic scope" value="Bacteria"/>
</dbReference>
<dbReference type="HOGENOM" id="CLU_443992_0_0_11"/>
<evidence type="ECO:0000313" key="3">
    <source>
        <dbReference type="Proteomes" id="UP000009154"/>
    </source>
</evidence>
<name>H6N0Y1_GORPV</name>
<keyword evidence="3" id="KW-1185">Reference proteome</keyword>
<organism evidence="2 3">
    <name type="scientific">Gordonia polyisoprenivorans (strain DSM 44266 / VH2)</name>
    <dbReference type="NCBI Taxonomy" id="1112204"/>
    <lineage>
        <taxon>Bacteria</taxon>
        <taxon>Bacillati</taxon>
        <taxon>Actinomycetota</taxon>
        <taxon>Actinomycetes</taxon>
        <taxon>Mycobacteriales</taxon>
        <taxon>Gordoniaceae</taxon>
        <taxon>Gordonia</taxon>
    </lineage>
</organism>
<evidence type="ECO:0000313" key="2">
    <source>
        <dbReference type="EMBL" id="AFA74544.1"/>
    </source>
</evidence>
<dbReference type="KEGG" id="gpo:GPOL_c35320"/>
<feature type="compositionally biased region" description="Gly residues" evidence="1">
    <location>
        <begin position="30"/>
        <end position="39"/>
    </location>
</feature>
<dbReference type="EMBL" id="CP003119">
    <property type="protein sequence ID" value="AFA74544.1"/>
    <property type="molecule type" value="Genomic_DNA"/>
</dbReference>
<sequence length="615" mass="67821">MPVRCLVMGKRSRGKKDPKRRHLQPVRSATGGGRGGGPLPGADEQPLIQSIRLALRTGEPIDLLVTLSTLLEATDPEPHPLADREDRATRDTLIESFVEISFAETTAALAVFRELLADELEADELLAARITRTLAGRRQPMPTWLDTFGEARVVSEVYVVGDELSDGESYIFTIGWSPAYELSFLVYVDHNMGSIVKDAFVVPASVEDLLAHFRESASSSMTTVVCDPVDAGTARATLEEAMKIGRMTFPPVESDSWPMCRPLVEWALRLLPEAGAAPSPREWTDAEYSELADAFFASPHGRPLDDAENRSALEPLMWMAAPDPMRWSPVVVEIMLLDRIPRKIIDDVESLQRYPELMRRFVRYCHGERGISRAATADTLAAIDECEAEFREEIRRDRPSNAIMLAQLARASALGEDASILDGLSDCPPGFDSSGSSLEEFILRQLDQRVGGRPTLLSLDAEPLPDEPFDVTGIAEDILPVVEVIRQRCDASAEVFFDVEHRTAMRRLLARAARRDPAIFRRKASTDRAAAAIGWIIGRANDTLGGDFLTTTVAEFLDWFGVKGSVSQRAEPFLRANGVNPHDSGHMMALGTPTLLTSQMRASIIERRDDTLAGM</sequence>
<feature type="compositionally biased region" description="Basic residues" evidence="1">
    <location>
        <begin position="10"/>
        <end position="24"/>
    </location>
</feature>
<dbReference type="STRING" id="1112204.GPOL_c35320"/>
<gene>
    <name evidence="2" type="ordered locus">GPOL_c35320</name>
</gene>
<dbReference type="AlphaFoldDB" id="H6N0Y1"/>
<reference evidence="2 3" key="1">
    <citation type="journal article" date="2012" name="Appl. Environ. Microbiol.">
        <title>Involvement of two latex-clearing proteins during rubber degradation and insights into the subsequent degradation pathway revealed by the genome sequence of Gordonia polyisoprenivorans strain VH2.</title>
        <authorList>
            <person name="Hiessl S."/>
            <person name="Schuldes J."/>
            <person name="Thurmer A."/>
            <person name="Halbsguth T."/>
            <person name="Broker D."/>
            <person name="Angelov A."/>
            <person name="Liebl W."/>
            <person name="Daniel R."/>
            <person name="Steinbuchel A."/>
        </authorList>
    </citation>
    <scope>NUCLEOTIDE SEQUENCE [LARGE SCALE GENOMIC DNA]</scope>
    <source>
        <strain evidence="3">DSM 44266 / VH2</strain>
    </source>
</reference>
<proteinExistence type="predicted"/>
<dbReference type="Proteomes" id="UP000009154">
    <property type="component" value="Chromosome"/>
</dbReference>
<evidence type="ECO:0000256" key="1">
    <source>
        <dbReference type="SAM" id="MobiDB-lite"/>
    </source>
</evidence>
<feature type="region of interest" description="Disordered" evidence="1">
    <location>
        <begin position="1"/>
        <end position="43"/>
    </location>
</feature>